<dbReference type="GO" id="GO:0016787">
    <property type="term" value="F:hydrolase activity"/>
    <property type="evidence" value="ECO:0007669"/>
    <property type="project" value="UniProtKB-KW"/>
</dbReference>
<dbReference type="InterPro" id="IPR041679">
    <property type="entry name" value="DNA2/NAM7-like_C"/>
</dbReference>
<dbReference type="RefSeq" id="WP_124966425.1">
    <property type="nucleotide sequence ID" value="NZ_RRAZ01000036.1"/>
</dbReference>
<organism evidence="7 8">
    <name type="scientific">Falsigemmobacter faecalis</name>
    <dbReference type="NCBI Taxonomy" id="2488730"/>
    <lineage>
        <taxon>Bacteria</taxon>
        <taxon>Pseudomonadati</taxon>
        <taxon>Pseudomonadota</taxon>
        <taxon>Alphaproteobacteria</taxon>
        <taxon>Rhodobacterales</taxon>
        <taxon>Paracoccaceae</taxon>
        <taxon>Falsigemmobacter</taxon>
    </lineage>
</organism>
<keyword evidence="8" id="KW-1185">Reference proteome</keyword>
<dbReference type="SUPFAM" id="SSF52540">
    <property type="entry name" value="P-loop containing nucleoside triphosphate hydrolases"/>
    <property type="match status" value="1"/>
</dbReference>
<dbReference type="InterPro" id="IPR050534">
    <property type="entry name" value="Coronavir_polyprotein_1ab"/>
</dbReference>
<dbReference type="PANTHER" id="PTHR43788">
    <property type="entry name" value="DNA2/NAM7 HELICASE FAMILY MEMBER"/>
    <property type="match status" value="1"/>
</dbReference>
<keyword evidence="3" id="KW-0347">Helicase</keyword>
<feature type="domain" description="DNA2/NAM7 helicase-like C-terminal" evidence="5">
    <location>
        <begin position="717"/>
        <end position="904"/>
    </location>
</feature>
<keyword evidence="2" id="KW-0378">Hydrolase</keyword>
<accession>A0A3P3D9N3</accession>
<evidence type="ECO:0000256" key="1">
    <source>
        <dbReference type="ARBA" id="ARBA00022741"/>
    </source>
</evidence>
<dbReference type="EMBL" id="RRAZ01000036">
    <property type="protein sequence ID" value="RRH70142.1"/>
    <property type="molecule type" value="Genomic_DNA"/>
</dbReference>
<evidence type="ECO:0000313" key="7">
    <source>
        <dbReference type="EMBL" id="RRH70142.1"/>
    </source>
</evidence>
<dbReference type="InterPro" id="IPR047187">
    <property type="entry name" value="SF1_C_Upf1"/>
</dbReference>
<dbReference type="InterPro" id="IPR049468">
    <property type="entry name" value="Restrct_endonuc-II-like_dom"/>
</dbReference>
<feature type="domain" description="Restriction endonuclease type II-like" evidence="6">
    <location>
        <begin position="940"/>
        <end position="1035"/>
    </location>
</feature>
<dbReference type="Pfam" id="PF13245">
    <property type="entry name" value="AAA_19"/>
    <property type="match status" value="1"/>
</dbReference>
<proteinExistence type="predicted"/>
<dbReference type="CDD" id="cd18808">
    <property type="entry name" value="SF1_C_Upf1"/>
    <property type="match status" value="1"/>
</dbReference>
<keyword evidence="4" id="KW-0067">ATP-binding</keyword>
<dbReference type="InterPro" id="IPR011335">
    <property type="entry name" value="Restrct_endonuc-II-like"/>
</dbReference>
<reference evidence="7 8" key="1">
    <citation type="submission" date="2018-11" db="EMBL/GenBank/DDBJ databases">
        <title>Gemmobacter sp. nov., YIM 102744-1 draft genome.</title>
        <authorList>
            <person name="Li G."/>
            <person name="Jiang Y."/>
        </authorList>
    </citation>
    <scope>NUCLEOTIDE SEQUENCE [LARGE SCALE GENOMIC DNA]</scope>
    <source>
        <strain evidence="7 8">YIM 102744-1</strain>
    </source>
</reference>
<dbReference type="Pfam" id="PF18741">
    <property type="entry name" value="MTES_1575"/>
    <property type="match status" value="1"/>
</dbReference>
<sequence length="1036" mass="112488">MPGLLSLLKTYPHGRSLEQIHRMRGATFSPDARLGVLTELGDLQRAGLVQRTADGLWVCAARQDSSTAEVPGTPLTVDRHPGADGGNRIAAAPFRRATSPVSSADPVEDAGSDVPDPAALLRYWRSSLRSDPRGALTETPDRHGIVWHLITGEGPLVPDADQDLQLSFRSDHLQPGFREALRRREAEERVLAIGWPLALGRAKGVPVVWPVGLIAARWALEADELRLTISADDLLVNPDWLRGFVRSSSWTAEDLQSVFRGGEGVGHQFSEFLPRLRDAAARQIRGSLNGVVTTRTLDLDDTGLFDAAALFLPDENSFTSGASRELDRIAGWDAGKLASTALAPLLNLAETDPAPPHGAINTSALNNEQLQALRYSCSAPLTVVTGPPGTGKSEVIVSVVASVLLEGGSVLVASKNHQALDAVEDRLGAIAPDIDFHVRTLDPSRELDQGLVQVARRLNDISGPGSREPDPELLAQIRAISADRNAALSGAEAREVLQCELADLLERRLTSAEPMAARGAPERPTGIWQRLISFLKGTAAGTGPSDPDRRIAALRKELSQSPSFADPVVLTEDIAGRAKALLPRYLGAKSAMSSAARSDLGGLIADFEFAGRRDAVPLALTRQVLEHRPLWLVSVLGAARRVPLEPALFDLVVFDEASQCDIASALPLFARAKRAMVVGDSNQLTFIPSIGRDQDRNLMRTQGLPVARMSRYAQSSNSLFDFAKNVPGAKRVMLRSQYRSAAPIVDYISDEFYDGSLRAAGDPARLRPPPGQAPGIAWTDVRSPASISGNVNRAEVTAIAAHVADLLNVQGYGGSVGVATPFRAQAQEIDQAVRALVSVPRLELSAFRAATVDSFQGQERDLIIFSPVLGPASAETAVTFVQKDRRRMNVAISRARAVAHVFGDLNFARGARVRSLARLAAVATEPRQRSGEGVFDSHWERVLYHALIERGLKPQPQYEIAGRRLDFALFGAGEIRLDVEVDGRQWHEARDGGRKLPDLWRDHQMQSMGWRVRRFWVDELSENMEACLERIEQDLR</sequence>
<evidence type="ECO:0000256" key="2">
    <source>
        <dbReference type="ARBA" id="ARBA00022801"/>
    </source>
</evidence>
<evidence type="ECO:0000259" key="6">
    <source>
        <dbReference type="Pfam" id="PF18741"/>
    </source>
</evidence>
<dbReference type="Gene3D" id="3.40.50.300">
    <property type="entry name" value="P-loop containing nucleotide triphosphate hydrolases"/>
    <property type="match status" value="2"/>
</dbReference>
<dbReference type="Pfam" id="PF13087">
    <property type="entry name" value="AAA_12"/>
    <property type="match status" value="1"/>
</dbReference>
<keyword evidence="1" id="KW-0547">Nucleotide-binding</keyword>
<dbReference type="GO" id="GO:0043139">
    <property type="term" value="F:5'-3' DNA helicase activity"/>
    <property type="evidence" value="ECO:0007669"/>
    <property type="project" value="TreeGrafter"/>
</dbReference>
<dbReference type="InterPro" id="IPR027417">
    <property type="entry name" value="P-loop_NTPase"/>
</dbReference>
<dbReference type="PANTHER" id="PTHR43788:SF8">
    <property type="entry name" value="DNA-BINDING PROTEIN SMUBP-2"/>
    <property type="match status" value="1"/>
</dbReference>
<evidence type="ECO:0000313" key="8">
    <source>
        <dbReference type="Proteomes" id="UP000282125"/>
    </source>
</evidence>
<comment type="caution">
    <text evidence="7">The sequence shown here is derived from an EMBL/GenBank/DDBJ whole genome shotgun (WGS) entry which is preliminary data.</text>
</comment>
<name>A0A3P3D9N3_9RHOB</name>
<evidence type="ECO:0000256" key="4">
    <source>
        <dbReference type="ARBA" id="ARBA00022840"/>
    </source>
</evidence>
<dbReference type="Gene3D" id="3.40.960.10">
    <property type="entry name" value="VSR Endonuclease"/>
    <property type="match status" value="1"/>
</dbReference>
<protein>
    <submittedName>
        <fullName evidence="7">DUF559 domain-containing protein</fullName>
    </submittedName>
</protein>
<evidence type="ECO:0000259" key="5">
    <source>
        <dbReference type="Pfam" id="PF13087"/>
    </source>
</evidence>
<gene>
    <name evidence="7" type="ORF">EG244_17270</name>
</gene>
<dbReference type="OrthoDB" id="9757917at2"/>
<dbReference type="Proteomes" id="UP000282125">
    <property type="component" value="Unassembled WGS sequence"/>
</dbReference>
<dbReference type="AlphaFoldDB" id="A0A3P3D9N3"/>
<dbReference type="GO" id="GO:0005524">
    <property type="term" value="F:ATP binding"/>
    <property type="evidence" value="ECO:0007669"/>
    <property type="project" value="UniProtKB-KW"/>
</dbReference>
<evidence type="ECO:0000256" key="3">
    <source>
        <dbReference type="ARBA" id="ARBA00022806"/>
    </source>
</evidence>
<dbReference type="SUPFAM" id="SSF52980">
    <property type="entry name" value="Restriction endonuclease-like"/>
    <property type="match status" value="1"/>
</dbReference>